<dbReference type="EMBL" id="OB663054">
    <property type="protein sequence ID" value="CAD7230907.1"/>
    <property type="molecule type" value="Genomic_DNA"/>
</dbReference>
<dbReference type="AlphaFoldDB" id="A0A7R8WH63"/>
<sequence length="88" mass="10059">MVWIPFLRDTAREKPFDWSVCGKSFPSPSFPIGRTTKKSAPRKNLSHLPFVTRDFPRVPAQRDTKNSIPGKCLWLFLFVARVSPTSPI</sequence>
<accession>A0A7R8WH63</accession>
<organism evidence="1">
    <name type="scientific">Cyprideis torosa</name>
    <dbReference type="NCBI Taxonomy" id="163714"/>
    <lineage>
        <taxon>Eukaryota</taxon>
        <taxon>Metazoa</taxon>
        <taxon>Ecdysozoa</taxon>
        <taxon>Arthropoda</taxon>
        <taxon>Crustacea</taxon>
        <taxon>Oligostraca</taxon>
        <taxon>Ostracoda</taxon>
        <taxon>Podocopa</taxon>
        <taxon>Podocopida</taxon>
        <taxon>Cytherocopina</taxon>
        <taxon>Cytheroidea</taxon>
        <taxon>Cytherideidae</taxon>
        <taxon>Cyprideis</taxon>
    </lineage>
</organism>
<reference evidence="1" key="1">
    <citation type="submission" date="2020-11" db="EMBL/GenBank/DDBJ databases">
        <authorList>
            <person name="Tran Van P."/>
        </authorList>
    </citation>
    <scope>NUCLEOTIDE SEQUENCE</scope>
</reference>
<name>A0A7R8WH63_9CRUS</name>
<proteinExistence type="predicted"/>
<gene>
    <name evidence="1" type="ORF">CTOB1V02_LOCUS8763</name>
</gene>
<evidence type="ECO:0000313" key="1">
    <source>
        <dbReference type="EMBL" id="CAD7230907.1"/>
    </source>
</evidence>
<protein>
    <submittedName>
        <fullName evidence="1">Uncharacterized protein</fullName>
    </submittedName>
</protein>